<keyword evidence="1" id="KW-1133">Transmembrane helix</keyword>
<proteinExistence type="predicted"/>
<gene>
    <name evidence="2" type="ORF">HZH66_003562</name>
</gene>
<dbReference type="Proteomes" id="UP000614350">
    <property type="component" value="Unassembled WGS sequence"/>
</dbReference>
<keyword evidence="3" id="KW-1185">Reference proteome</keyword>
<protein>
    <submittedName>
        <fullName evidence="2">Uncharacterized protein</fullName>
    </submittedName>
</protein>
<comment type="caution">
    <text evidence="2">The sequence shown here is derived from an EMBL/GenBank/DDBJ whole genome shotgun (WGS) entry which is preliminary data.</text>
</comment>
<evidence type="ECO:0000256" key="1">
    <source>
        <dbReference type="SAM" id="Phobius"/>
    </source>
</evidence>
<keyword evidence="1" id="KW-0472">Membrane</keyword>
<dbReference type="AlphaFoldDB" id="A0A834KIH5"/>
<organism evidence="2 3">
    <name type="scientific">Vespula vulgaris</name>
    <name type="common">Yellow jacket</name>
    <name type="synonym">Wasp</name>
    <dbReference type="NCBI Taxonomy" id="7454"/>
    <lineage>
        <taxon>Eukaryota</taxon>
        <taxon>Metazoa</taxon>
        <taxon>Ecdysozoa</taxon>
        <taxon>Arthropoda</taxon>
        <taxon>Hexapoda</taxon>
        <taxon>Insecta</taxon>
        <taxon>Pterygota</taxon>
        <taxon>Neoptera</taxon>
        <taxon>Endopterygota</taxon>
        <taxon>Hymenoptera</taxon>
        <taxon>Apocrita</taxon>
        <taxon>Aculeata</taxon>
        <taxon>Vespoidea</taxon>
        <taxon>Vespidae</taxon>
        <taxon>Vespinae</taxon>
        <taxon>Vespula</taxon>
    </lineage>
</organism>
<dbReference type="EMBL" id="JACSEA010000003">
    <property type="protein sequence ID" value="KAF7404656.1"/>
    <property type="molecule type" value="Genomic_DNA"/>
</dbReference>
<evidence type="ECO:0000313" key="2">
    <source>
        <dbReference type="EMBL" id="KAF7404656.1"/>
    </source>
</evidence>
<accession>A0A834KIH5</accession>
<name>A0A834KIH5_VESVU</name>
<keyword evidence="1" id="KW-0812">Transmembrane</keyword>
<feature type="transmembrane region" description="Helical" evidence="1">
    <location>
        <begin position="138"/>
        <end position="158"/>
    </location>
</feature>
<sequence length="208" mass="23326">MDPLPGFNILKINKADDYLFCDEINKIKLSSITNETITTYGSCIFDMCGHLVEFHIVPYSFPNLHSDDAIYAGETIVSNMNGQANIKILTTNEKEARITIPAVRLEEFETADGHDASRPRDVINKDIRPESASPRNCLMFLVVFGNFFTAFIYPGFLLRMLHLSGCSFKSAFLSLSDSFLNFVTCSIILNSSGAEMWMANFLTQTAFM</sequence>
<evidence type="ECO:0000313" key="3">
    <source>
        <dbReference type="Proteomes" id="UP000614350"/>
    </source>
</evidence>
<reference evidence="2" key="1">
    <citation type="journal article" date="2020" name="G3 (Bethesda)">
        <title>High-Quality Assemblies for Three Invasive Social Wasps from the &lt;i&gt;Vespula&lt;/i&gt; Genus.</title>
        <authorList>
            <person name="Harrop T.W.R."/>
            <person name="Guhlin J."/>
            <person name="McLaughlin G.M."/>
            <person name="Permina E."/>
            <person name="Stockwell P."/>
            <person name="Gilligan J."/>
            <person name="Le Lec M.F."/>
            <person name="Gruber M.A.M."/>
            <person name="Quinn O."/>
            <person name="Lovegrove M."/>
            <person name="Duncan E.J."/>
            <person name="Remnant E.J."/>
            <person name="Van Eeckhoven J."/>
            <person name="Graham B."/>
            <person name="Knapp R.A."/>
            <person name="Langford K.W."/>
            <person name="Kronenberg Z."/>
            <person name="Press M.O."/>
            <person name="Eacker S.M."/>
            <person name="Wilson-Rankin E.E."/>
            <person name="Purcell J."/>
            <person name="Lester P.J."/>
            <person name="Dearden P.K."/>
        </authorList>
    </citation>
    <scope>NUCLEOTIDE SEQUENCE</scope>
    <source>
        <strain evidence="2">Marl-1</strain>
    </source>
</reference>